<dbReference type="Proteomes" id="UP000447355">
    <property type="component" value="Unassembled WGS sequence"/>
</dbReference>
<evidence type="ECO:0000256" key="3">
    <source>
        <dbReference type="PROSITE-ProRule" id="PRU00284"/>
    </source>
</evidence>
<accession>A0A845GHN3</accession>
<dbReference type="PRINTS" id="PR00260">
    <property type="entry name" value="CHEMTRNSDUCR"/>
</dbReference>
<keyword evidence="3" id="KW-0807">Transducer</keyword>
<proteinExistence type="inferred from homology"/>
<feature type="domain" description="Methyl-accepting transducer" evidence="4">
    <location>
        <begin position="1"/>
        <end position="75"/>
    </location>
</feature>
<protein>
    <recommendedName>
        <fullName evidence="4">Methyl-accepting transducer domain-containing protein</fullName>
    </recommendedName>
</protein>
<evidence type="ECO:0000256" key="1">
    <source>
        <dbReference type="ARBA" id="ARBA00022481"/>
    </source>
</evidence>
<reference evidence="5" key="1">
    <citation type="submission" date="2019-12" db="EMBL/GenBank/DDBJ databases">
        <title>Novel species isolated from a subtropical stream in China.</title>
        <authorList>
            <person name="Lu H."/>
        </authorList>
    </citation>
    <scope>NUCLEOTIDE SEQUENCE [LARGE SCALE GENOMIC DNA]</scope>
    <source>
        <strain evidence="5">FT81W</strain>
    </source>
</reference>
<gene>
    <name evidence="5" type="ORF">GTP90_06370</name>
</gene>
<dbReference type="Pfam" id="PF00015">
    <property type="entry name" value="MCPsignal"/>
    <property type="match status" value="1"/>
</dbReference>
<dbReference type="InterPro" id="IPR051310">
    <property type="entry name" value="MCP_chemotaxis"/>
</dbReference>
<dbReference type="GO" id="GO:0005886">
    <property type="term" value="C:plasma membrane"/>
    <property type="evidence" value="ECO:0007669"/>
    <property type="project" value="TreeGrafter"/>
</dbReference>
<comment type="caution">
    <text evidence="5">The sequence shown here is derived from an EMBL/GenBank/DDBJ whole genome shotgun (WGS) entry which is preliminary data.</text>
</comment>
<dbReference type="Gene3D" id="1.10.287.950">
    <property type="entry name" value="Methyl-accepting chemotaxis protein"/>
    <property type="match status" value="1"/>
</dbReference>
<evidence type="ECO:0000259" key="4">
    <source>
        <dbReference type="PROSITE" id="PS50111"/>
    </source>
</evidence>
<name>A0A845GHN3_9BURK</name>
<dbReference type="GO" id="GO:0006935">
    <property type="term" value="P:chemotaxis"/>
    <property type="evidence" value="ECO:0007669"/>
    <property type="project" value="InterPro"/>
</dbReference>
<sequence length="75" mass="7599">MISVIDGIAFQTNILALNAAVEAVCAGDQGHGFAVVASEVRNLAQRSAAAAKEIKELITDSVANLDTGSNVRGSG</sequence>
<dbReference type="GO" id="GO:0007165">
    <property type="term" value="P:signal transduction"/>
    <property type="evidence" value="ECO:0007669"/>
    <property type="project" value="UniProtKB-KW"/>
</dbReference>
<dbReference type="InterPro" id="IPR004089">
    <property type="entry name" value="MCPsignal_dom"/>
</dbReference>
<evidence type="ECO:0000313" key="5">
    <source>
        <dbReference type="EMBL" id="MYM93481.1"/>
    </source>
</evidence>
<dbReference type="PANTHER" id="PTHR43531">
    <property type="entry name" value="PROTEIN ICFG"/>
    <property type="match status" value="1"/>
</dbReference>
<dbReference type="PANTHER" id="PTHR43531:SF14">
    <property type="entry name" value="METHYL-ACCEPTING CHEMOTAXIS PROTEIN I-RELATED"/>
    <property type="match status" value="1"/>
</dbReference>
<comment type="similarity">
    <text evidence="2">Belongs to the methyl-accepting chemotaxis (MCP) protein family.</text>
</comment>
<dbReference type="GO" id="GO:0004888">
    <property type="term" value="F:transmembrane signaling receptor activity"/>
    <property type="evidence" value="ECO:0007669"/>
    <property type="project" value="InterPro"/>
</dbReference>
<organism evidence="5 6">
    <name type="scientific">Duganella vulcania</name>
    <dbReference type="NCBI Taxonomy" id="2692166"/>
    <lineage>
        <taxon>Bacteria</taxon>
        <taxon>Pseudomonadati</taxon>
        <taxon>Pseudomonadota</taxon>
        <taxon>Betaproteobacteria</taxon>
        <taxon>Burkholderiales</taxon>
        <taxon>Oxalobacteraceae</taxon>
        <taxon>Telluria group</taxon>
        <taxon>Duganella</taxon>
    </lineage>
</organism>
<evidence type="ECO:0000256" key="2">
    <source>
        <dbReference type="ARBA" id="ARBA00029447"/>
    </source>
</evidence>
<dbReference type="InterPro" id="IPR004090">
    <property type="entry name" value="Chemotax_Me-accpt_rcpt"/>
</dbReference>
<dbReference type="AlphaFoldDB" id="A0A845GHN3"/>
<keyword evidence="1" id="KW-0488">Methylation</keyword>
<dbReference type="PROSITE" id="PS50111">
    <property type="entry name" value="CHEMOTAXIS_TRANSDUC_2"/>
    <property type="match status" value="1"/>
</dbReference>
<dbReference type="EMBL" id="WWCX01000005">
    <property type="protein sequence ID" value="MYM93481.1"/>
    <property type="molecule type" value="Genomic_DNA"/>
</dbReference>
<dbReference type="SUPFAM" id="SSF58104">
    <property type="entry name" value="Methyl-accepting chemotaxis protein (MCP) signaling domain"/>
    <property type="match status" value="1"/>
</dbReference>
<evidence type="ECO:0000313" key="6">
    <source>
        <dbReference type="Proteomes" id="UP000447355"/>
    </source>
</evidence>